<protein>
    <submittedName>
        <fullName evidence="1">Glycosyl hydrolase family 3 N terminal domain protein</fullName>
    </submittedName>
</protein>
<accession>A0ACD0ZK14</accession>
<dbReference type="Proteomes" id="UP000516412">
    <property type="component" value="Chromosome"/>
</dbReference>
<sequence>MERFVAEWRYFLPHRHRAVFTVWSRLKVAVSPNRLIFYEISMSKPVIPRGPVMADVQALRLGKEEKQRLLDPAVGGVILFRRNFEDIKQLKALVAEIKALRSPELIIAVDHEGGRVQRFINGFTRLPAMEALGAVWDNEGAEAAKMRAQQAGWVLAAELSACGIDLSFTPVLDLNWGQCAVIGNRSFHCDAEVVAELALALQKGLNRGGMKSCGKHFPGHGFVEGDSHYVLPQDNRTLAELETADMLPFRKMSAAGMAAVMPAHVVYPQVDNRPAGFSAKWLKDILRRSIGFNGVIFSDDLTMEGAVGAGGIKDRARLSFEAGCDIVLVCNRPDLVDELREGFVIPANPDLAARWQYMANTLGAEEAAAVMQTPEFKAAQRATAQLATPKDTEGGVKVGEAF</sequence>
<organism evidence="1 2">
    <name type="scientific">Neisseria musculi</name>
    <dbReference type="NCBI Taxonomy" id="1815583"/>
    <lineage>
        <taxon>Bacteria</taxon>
        <taxon>Pseudomonadati</taxon>
        <taxon>Pseudomonadota</taxon>
        <taxon>Betaproteobacteria</taxon>
        <taxon>Neisseriales</taxon>
        <taxon>Neisseriaceae</taxon>
        <taxon>Neisseria</taxon>
    </lineage>
</organism>
<reference evidence="1" key="1">
    <citation type="submission" date="2024-06" db="EMBL/GenBank/DDBJ databases">
        <title>Complete Genome Sequence of mouse commensal type strain Neisseria musculi.</title>
        <authorList>
            <person name="Thapa E."/>
            <person name="Aluvathingal J."/>
            <person name="Nadendla S."/>
            <person name="Mehta A."/>
            <person name="Tettelin H."/>
            <person name="Weyand N.J."/>
        </authorList>
    </citation>
    <scope>NUCLEOTIDE SEQUENCE</scope>
    <source>
        <strain evidence="1">NW831</strain>
    </source>
</reference>
<gene>
    <name evidence="1" type="ORF">H7A79_0533</name>
</gene>
<keyword evidence="2" id="KW-1185">Reference proteome</keyword>
<name>A0ACD0ZK14_9NEIS</name>
<evidence type="ECO:0000313" key="1">
    <source>
        <dbReference type="EMBL" id="QNT58289.2"/>
    </source>
</evidence>
<evidence type="ECO:0000313" key="2">
    <source>
        <dbReference type="Proteomes" id="UP000516412"/>
    </source>
</evidence>
<dbReference type="EMBL" id="CP060414">
    <property type="protein sequence ID" value="QNT58289.2"/>
    <property type="molecule type" value="Genomic_DNA"/>
</dbReference>
<proteinExistence type="predicted"/>
<keyword evidence="1" id="KW-0378">Hydrolase</keyword>